<feature type="region of interest" description="Disordered" evidence="1">
    <location>
        <begin position="28"/>
        <end position="64"/>
    </location>
</feature>
<evidence type="ECO:0000313" key="2">
    <source>
        <dbReference type="EMBL" id="HAC30985.1"/>
    </source>
</evidence>
<dbReference type="Proteomes" id="UP000261325">
    <property type="component" value="Unassembled WGS sequence"/>
</dbReference>
<evidence type="ECO:0000256" key="1">
    <source>
        <dbReference type="SAM" id="MobiDB-lite"/>
    </source>
</evidence>
<name>A0A3B8WWP2_MARNT</name>
<protein>
    <submittedName>
        <fullName evidence="2">CCGSCS motif protein</fullName>
    </submittedName>
</protein>
<dbReference type="InterPro" id="IPR026481">
    <property type="entry name" value="CCGSCS"/>
</dbReference>
<organism evidence="2 3">
    <name type="scientific">Marinobacter nauticus</name>
    <name type="common">Marinobacter hydrocarbonoclasticus</name>
    <name type="synonym">Marinobacter aquaeolei</name>
    <dbReference type="NCBI Taxonomy" id="2743"/>
    <lineage>
        <taxon>Bacteria</taxon>
        <taxon>Pseudomonadati</taxon>
        <taxon>Pseudomonadota</taxon>
        <taxon>Gammaproteobacteria</taxon>
        <taxon>Pseudomonadales</taxon>
        <taxon>Marinobacteraceae</taxon>
        <taxon>Marinobacter</taxon>
    </lineage>
</organism>
<comment type="caution">
    <text evidence="2">The sequence shown here is derived from an EMBL/GenBank/DDBJ whole genome shotgun (WGS) entry which is preliminary data.</text>
</comment>
<reference evidence="2 3" key="1">
    <citation type="journal article" date="2018" name="Nat. Biotechnol.">
        <title>A standardized bacterial taxonomy based on genome phylogeny substantially revises the tree of life.</title>
        <authorList>
            <person name="Parks D.H."/>
            <person name="Chuvochina M."/>
            <person name="Waite D.W."/>
            <person name="Rinke C."/>
            <person name="Skarshewski A."/>
            <person name="Chaumeil P.A."/>
            <person name="Hugenholtz P."/>
        </authorList>
    </citation>
    <scope>NUCLEOTIDE SEQUENCE [LARGE SCALE GENOMIC DNA]</scope>
    <source>
        <strain evidence="2">UBA9049</strain>
    </source>
</reference>
<dbReference type="RefSeq" id="WP_081432062.1">
    <property type="nucleotide sequence ID" value="NZ_CAXQGM010000024.1"/>
</dbReference>
<accession>A0A3B8WWP2</accession>
<feature type="compositionally biased region" description="Gly residues" evidence="1">
    <location>
        <begin position="54"/>
        <end position="64"/>
    </location>
</feature>
<evidence type="ECO:0000313" key="3">
    <source>
        <dbReference type="Proteomes" id="UP000261325"/>
    </source>
</evidence>
<dbReference type="EMBL" id="DLYI01000331">
    <property type="protein sequence ID" value="HAC30985.1"/>
    <property type="molecule type" value="Genomic_DNA"/>
</dbReference>
<dbReference type="NCBIfam" id="TIGR04101">
    <property type="entry name" value="CCGSCS"/>
    <property type="match status" value="1"/>
</dbReference>
<proteinExistence type="predicted"/>
<dbReference type="AlphaFoldDB" id="A0A3B8WWP2"/>
<sequence length="64" mass="6681">MLNPVANRGIQMALSFVNIFKKEDAETESNGVEHVEASGIAETQNDEPKKGGHGEGGTCCGSCS</sequence>
<gene>
    <name evidence="2" type="ORF">DCF82_24730</name>
</gene>